<keyword evidence="2" id="KW-1185">Reference proteome</keyword>
<evidence type="ECO:0000313" key="1">
    <source>
        <dbReference type="EMBL" id="ORC58002.1"/>
    </source>
</evidence>
<comment type="caution">
    <text evidence="1">The sequence shown here is derived from an EMBL/GenBank/DDBJ whole genome shotgun (WGS) entry which is preliminary data.</text>
</comment>
<dbReference type="EMBL" id="MUIO01000069">
    <property type="protein sequence ID" value="ORC58002.1"/>
    <property type="molecule type" value="Genomic_DNA"/>
</dbReference>
<dbReference type="Proteomes" id="UP000192815">
    <property type="component" value="Unassembled WGS sequence"/>
</dbReference>
<accession>A0A1X0N524</accession>
<sequence>MGCSLCFLCVVLQTNGSSAPIAFKLHSILADIEKNVLHIDIELSKPILPPRRKGHDDFLDQYRTQTADKRLVMKAESNNLLFLITPIYSQAL</sequence>
<gene>
    <name evidence="1" type="ORF">BZK31_17115</name>
</gene>
<name>A0A1X0N524_9PSED</name>
<reference evidence="2" key="1">
    <citation type="submission" date="2017-02" db="EMBL/GenBank/DDBJ databases">
        <title>Pseudomonas floridae sp. nov., a novel pathogenic bacterial species isolated from tomato.</title>
        <authorList>
            <person name="Timilsina S."/>
            <person name="Vallad G.E."/>
            <person name="Jones J.B."/>
        </authorList>
    </citation>
    <scope>NUCLEOTIDE SEQUENCE [LARGE SCALE GENOMIC DNA]</scope>
    <source>
        <strain evidence="2">GEV388</strain>
    </source>
</reference>
<dbReference type="AlphaFoldDB" id="A0A1X0N524"/>
<organism evidence="1 2">
    <name type="scientific">Pseudomonas floridensis</name>
    <dbReference type="NCBI Taxonomy" id="1958950"/>
    <lineage>
        <taxon>Bacteria</taxon>
        <taxon>Pseudomonadati</taxon>
        <taxon>Pseudomonadota</taxon>
        <taxon>Gammaproteobacteria</taxon>
        <taxon>Pseudomonadales</taxon>
        <taxon>Pseudomonadaceae</taxon>
        <taxon>Pseudomonas</taxon>
    </lineage>
</organism>
<evidence type="ECO:0000313" key="2">
    <source>
        <dbReference type="Proteomes" id="UP000192815"/>
    </source>
</evidence>
<proteinExistence type="predicted"/>
<protein>
    <submittedName>
        <fullName evidence="1">Uncharacterized protein</fullName>
    </submittedName>
</protein>